<sequence>MYLLDTNVISECRKGGGGDLGVQRFIRDTNTRGVPRYLSVITLGEMHRGALLLRHRNDLRQAALIDNWVESVRFDHIRYTLPVDLKICYEWARLRVPHQQHPVDKLLAATARVHRLVVVTRNVKDFRETGVEVYNPFLH</sequence>
<dbReference type="EMBL" id="CP010310">
    <property type="protein sequence ID" value="AJC20601.1"/>
    <property type="molecule type" value="Genomic_DNA"/>
</dbReference>
<dbReference type="PANTHER" id="PTHR33653:SF1">
    <property type="entry name" value="RIBONUCLEASE VAPC2"/>
    <property type="match status" value="1"/>
</dbReference>
<protein>
    <submittedName>
        <fullName evidence="10">Probable ribonuclease FitB</fullName>
        <ecNumber evidence="10">3.1.-.-</ecNumber>
    </submittedName>
    <submittedName>
        <fullName evidence="9">Recombinase</fullName>
    </submittedName>
</protein>
<dbReference type="KEGG" id="ppul:RO07_09165"/>
<evidence type="ECO:0000256" key="1">
    <source>
        <dbReference type="ARBA" id="ARBA00001946"/>
    </source>
</evidence>
<dbReference type="Proteomes" id="UP000254589">
    <property type="component" value="Unassembled WGS sequence"/>
</dbReference>
<evidence type="ECO:0000256" key="2">
    <source>
        <dbReference type="ARBA" id="ARBA00022649"/>
    </source>
</evidence>
<keyword evidence="2" id="KW-1277">Toxin-antitoxin system</keyword>
<comment type="cofactor">
    <cofactor evidence="1">
        <name>Mg(2+)</name>
        <dbReference type="ChEBI" id="CHEBI:18420"/>
    </cofactor>
</comment>
<evidence type="ECO:0000256" key="7">
    <source>
        <dbReference type="ARBA" id="ARBA00038093"/>
    </source>
</evidence>
<dbReference type="InterPro" id="IPR002716">
    <property type="entry name" value="PIN_dom"/>
</dbReference>
<keyword evidence="4" id="KW-0479">Metal-binding</keyword>
<comment type="similarity">
    <text evidence="7">Belongs to the PINc/VapC protein family.</text>
</comment>
<evidence type="ECO:0000259" key="8">
    <source>
        <dbReference type="Pfam" id="PF01850"/>
    </source>
</evidence>
<proteinExistence type="inferred from homology"/>
<evidence type="ECO:0000313" key="12">
    <source>
        <dbReference type="Proteomes" id="UP000254589"/>
    </source>
</evidence>
<evidence type="ECO:0000256" key="5">
    <source>
        <dbReference type="ARBA" id="ARBA00022801"/>
    </source>
</evidence>
<reference evidence="11" key="1">
    <citation type="submission" date="2014-12" db="EMBL/GenBank/DDBJ databases">
        <title>Complete Genome Sequencing of Pandoraea pulmonicola DSM 16583.</title>
        <authorList>
            <person name="Chan K.-G."/>
        </authorList>
    </citation>
    <scope>NUCLEOTIDE SEQUENCE [LARGE SCALE GENOMIC DNA]</scope>
    <source>
        <strain evidence="11">DSM 16583</strain>
    </source>
</reference>
<keyword evidence="3" id="KW-0540">Nuclease</keyword>
<dbReference type="Gene3D" id="3.40.50.1010">
    <property type="entry name" value="5'-nuclease"/>
    <property type="match status" value="1"/>
</dbReference>
<dbReference type="GO" id="GO:0046872">
    <property type="term" value="F:metal ion binding"/>
    <property type="evidence" value="ECO:0007669"/>
    <property type="project" value="UniProtKB-KW"/>
</dbReference>
<evidence type="ECO:0000256" key="3">
    <source>
        <dbReference type="ARBA" id="ARBA00022722"/>
    </source>
</evidence>
<dbReference type="Pfam" id="PF01850">
    <property type="entry name" value="PIN"/>
    <property type="match status" value="1"/>
</dbReference>
<organism evidence="10 12">
    <name type="scientific">Pandoraea pulmonicola</name>
    <dbReference type="NCBI Taxonomy" id="93221"/>
    <lineage>
        <taxon>Bacteria</taxon>
        <taxon>Pseudomonadati</taxon>
        <taxon>Pseudomonadota</taxon>
        <taxon>Betaproteobacteria</taxon>
        <taxon>Burkholderiales</taxon>
        <taxon>Burkholderiaceae</taxon>
        <taxon>Pandoraea</taxon>
    </lineage>
</organism>
<dbReference type="InterPro" id="IPR029060">
    <property type="entry name" value="PIN-like_dom_sf"/>
</dbReference>
<evidence type="ECO:0000313" key="11">
    <source>
        <dbReference type="Proteomes" id="UP000035086"/>
    </source>
</evidence>
<gene>
    <name evidence="10" type="primary">fitB</name>
    <name evidence="10" type="ORF">NCTC13159_02425</name>
    <name evidence="9" type="ORF">RO07_09165</name>
</gene>
<evidence type="ECO:0000256" key="6">
    <source>
        <dbReference type="ARBA" id="ARBA00022842"/>
    </source>
</evidence>
<dbReference type="PANTHER" id="PTHR33653">
    <property type="entry name" value="RIBONUCLEASE VAPC2"/>
    <property type="match status" value="1"/>
</dbReference>
<keyword evidence="11" id="KW-1185">Reference proteome</keyword>
<dbReference type="EMBL" id="UGSJ01000001">
    <property type="protein sequence ID" value="SUA90937.1"/>
    <property type="molecule type" value="Genomic_DNA"/>
</dbReference>
<dbReference type="CDD" id="cd18746">
    <property type="entry name" value="PIN_VapC4-5_FitB-like"/>
    <property type="match status" value="1"/>
</dbReference>
<keyword evidence="6" id="KW-0460">Magnesium</keyword>
<dbReference type="GO" id="GO:0004518">
    <property type="term" value="F:nuclease activity"/>
    <property type="evidence" value="ECO:0007669"/>
    <property type="project" value="UniProtKB-KW"/>
</dbReference>
<name>A0AAJ5D0S3_PANPU</name>
<dbReference type="SUPFAM" id="SSF88723">
    <property type="entry name" value="PIN domain-like"/>
    <property type="match status" value="1"/>
</dbReference>
<reference evidence="9" key="2">
    <citation type="submission" date="2016-11" db="EMBL/GenBank/DDBJ databases">
        <title>Complete Genome Sequencing of Pandoraea pulmonicola DSM 16583.</title>
        <authorList>
            <person name="Chan K.-G."/>
        </authorList>
    </citation>
    <scope>NUCLEOTIDE SEQUENCE</scope>
    <source>
        <strain evidence="9">DSM 16583</strain>
    </source>
</reference>
<feature type="domain" description="PIN" evidence="8">
    <location>
        <begin position="2"/>
        <end position="129"/>
    </location>
</feature>
<dbReference type="GO" id="GO:0016787">
    <property type="term" value="F:hydrolase activity"/>
    <property type="evidence" value="ECO:0007669"/>
    <property type="project" value="UniProtKB-KW"/>
</dbReference>
<evidence type="ECO:0000256" key="4">
    <source>
        <dbReference type="ARBA" id="ARBA00022723"/>
    </source>
</evidence>
<reference evidence="10 12" key="3">
    <citation type="submission" date="2018-06" db="EMBL/GenBank/DDBJ databases">
        <authorList>
            <consortium name="Pathogen Informatics"/>
            <person name="Doyle S."/>
        </authorList>
    </citation>
    <scope>NUCLEOTIDE SEQUENCE [LARGE SCALE GENOMIC DNA]</scope>
    <source>
        <strain evidence="10 12">NCTC13159</strain>
    </source>
</reference>
<dbReference type="InterPro" id="IPR050556">
    <property type="entry name" value="Type_II_TA_system_RNase"/>
</dbReference>
<dbReference type="Proteomes" id="UP000035086">
    <property type="component" value="Chromosome"/>
</dbReference>
<dbReference type="RefSeq" id="WP_039407169.1">
    <property type="nucleotide sequence ID" value="NZ_CP010310.2"/>
</dbReference>
<evidence type="ECO:0000313" key="9">
    <source>
        <dbReference type="EMBL" id="AJC20601.1"/>
    </source>
</evidence>
<dbReference type="AlphaFoldDB" id="A0AAJ5D0S3"/>
<accession>A0AAJ5D0S3</accession>
<dbReference type="EC" id="3.1.-.-" evidence="10"/>
<evidence type="ECO:0000313" key="10">
    <source>
        <dbReference type="EMBL" id="SUA90937.1"/>
    </source>
</evidence>
<keyword evidence="5 10" id="KW-0378">Hydrolase</keyword>